<dbReference type="Gene3D" id="3.40.220.10">
    <property type="entry name" value="Leucine Aminopeptidase, subunit E, domain 1"/>
    <property type="match status" value="1"/>
</dbReference>
<organism evidence="13 14">
    <name type="scientific">Saccoglossus kowalevskii</name>
    <name type="common">Acorn worm</name>
    <dbReference type="NCBI Taxonomy" id="10224"/>
    <lineage>
        <taxon>Eukaryota</taxon>
        <taxon>Metazoa</taxon>
        <taxon>Hemichordata</taxon>
        <taxon>Enteropneusta</taxon>
        <taxon>Harrimaniidae</taxon>
        <taxon>Saccoglossus</taxon>
    </lineage>
</organism>
<comment type="similarity">
    <text evidence="3 9">Belongs to the Deltex family.</text>
</comment>
<comment type="catalytic activity">
    <reaction evidence="1 9">
        <text>S-ubiquitinyl-[E2 ubiquitin-conjugating enzyme]-L-cysteine + [acceptor protein]-L-lysine = [E2 ubiquitin-conjugating enzyme]-L-cysteine + N(6)-ubiquitinyl-[acceptor protein]-L-lysine.</text>
        <dbReference type="EC" id="2.3.2.27"/>
    </reaction>
</comment>
<evidence type="ECO:0000256" key="5">
    <source>
        <dbReference type="ARBA" id="ARBA00022723"/>
    </source>
</evidence>
<dbReference type="InterPro" id="IPR002589">
    <property type="entry name" value="Macro_dom"/>
</dbReference>
<evidence type="ECO:0000256" key="4">
    <source>
        <dbReference type="ARBA" id="ARBA00022679"/>
    </source>
</evidence>
<feature type="domain" description="Macro" evidence="12">
    <location>
        <begin position="280"/>
        <end position="468"/>
    </location>
</feature>
<dbReference type="InterPro" id="IPR039398">
    <property type="entry name" value="Deltex_fam"/>
</dbReference>
<feature type="domain" description="RING-type" evidence="11">
    <location>
        <begin position="552"/>
        <end position="591"/>
    </location>
</feature>
<keyword evidence="13" id="KW-1185">Reference proteome</keyword>
<evidence type="ECO:0000256" key="8">
    <source>
        <dbReference type="PROSITE-ProRule" id="PRU00175"/>
    </source>
</evidence>
<dbReference type="RefSeq" id="XP_006822399.1">
    <property type="nucleotide sequence ID" value="XM_006822336.1"/>
</dbReference>
<keyword evidence="4 9" id="KW-0808">Transferase</keyword>
<comment type="pathway">
    <text evidence="2 9">Protein modification; protein ubiquitination.</text>
</comment>
<name>A0ABM0MQV8_SACKO</name>
<dbReference type="PROSITE" id="PS50089">
    <property type="entry name" value="ZF_RING_2"/>
    <property type="match status" value="1"/>
</dbReference>
<protein>
    <recommendedName>
        <fullName evidence="9">E3 ubiquitin-protein ligase</fullName>
        <ecNumber evidence="9">2.3.2.27</ecNumber>
    </recommendedName>
</protein>
<gene>
    <name evidence="14" type="primary">LOC102806499</name>
</gene>
<keyword evidence="7 9" id="KW-0862">Zinc</keyword>
<evidence type="ECO:0000256" key="7">
    <source>
        <dbReference type="ARBA" id="ARBA00022833"/>
    </source>
</evidence>
<dbReference type="InterPro" id="IPR039396">
    <property type="entry name" value="Deltex_C"/>
</dbReference>
<dbReference type="Gene3D" id="3.30.40.10">
    <property type="entry name" value="Zinc/RING finger domain, C3HC4 (zinc finger)"/>
    <property type="match status" value="1"/>
</dbReference>
<evidence type="ECO:0000256" key="3">
    <source>
        <dbReference type="ARBA" id="ARBA00009413"/>
    </source>
</evidence>
<proteinExistence type="inferred from homology"/>
<accession>A0ABM0MQV8</accession>
<evidence type="ECO:0000256" key="6">
    <source>
        <dbReference type="ARBA" id="ARBA00022771"/>
    </source>
</evidence>
<evidence type="ECO:0000256" key="1">
    <source>
        <dbReference type="ARBA" id="ARBA00000900"/>
    </source>
</evidence>
<dbReference type="PROSITE" id="PS51154">
    <property type="entry name" value="MACRO"/>
    <property type="match status" value="1"/>
</dbReference>
<dbReference type="Pfam" id="PF00097">
    <property type="entry name" value="zf-C3HC4"/>
    <property type="match status" value="1"/>
</dbReference>
<dbReference type="SMART" id="SM00184">
    <property type="entry name" value="RING"/>
    <property type="match status" value="1"/>
</dbReference>
<evidence type="ECO:0000256" key="10">
    <source>
        <dbReference type="SAM" id="MobiDB-lite"/>
    </source>
</evidence>
<dbReference type="Pfam" id="PF18102">
    <property type="entry name" value="DTC"/>
    <property type="match status" value="1"/>
</dbReference>
<dbReference type="CDD" id="cd02907">
    <property type="entry name" value="Macro_Af1521_BAL-like"/>
    <property type="match status" value="1"/>
</dbReference>
<dbReference type="InterPro" id="IPR039399">
    <property type="entry name" value="Deltex_C_sf"/>
</dbReference>
<dbReference type="GeneID" id="102806499"/>
<keyword evidence="6 8" id="KW-0863">Zinc-finger</keyword>
<dbReference type="Pfam" id="PF01661">
    <property type="entry name" value="Macro"/>
    <property type="match status" value="1"/>
</dbReference>
<comment type="subcellular location">
    <subcellularLocation>
        <location evidence="9">Cytoplasm</location>
    </subcellularLocation>
</comment>
<dbReference type="SUPFAM" id="SSF52949">
    <property type="entry name" value="Macro domain-like"/>
    <property type="match status" value="1"/>
</dbReference>
<dbReference type="PROSITE" id="PS00518">
    <property type="entry name" value="ZF_RING_1"/>
    <property type="match status" value="1"/>
</dbReference>
<dbReference type="InterPro" id="IPR018957">
    <property type="entry name" value="Znf_C3HC4_RING-type"/>
</dbReference>
<evidence type="ECO:0000256" key="9">
    <source>
        <dbReference type="RuleBase" id="RU367105"/>
    </source>
</evidence>
<dbReference type="Proteomes" id="UP000694865">
    <property type="component" value="Unplaced"/>
</dbReference>
<dbReference type="EC" id="2.3.2.27" evidence="9"/>
<sequence length="636" mass="70863">MGPSVDSSSHIAVFAYEIQALVEDLLGQIAFLAGRIDQMQGEQVVSTAVAPCFGKPEEAHKQAIFTCKRCFLLGSPRSQPGLSIVWEAGGHMLVFNLVTTESVHFYLSNLLTHGGAIDLMSEKKELNLRVHSIQGRLMCETNKDSAFHFQPNMEDITLGTLYDDDTSSHWILHFVSLVQDLHATLESKDIDLTGKNIHPTLASRAMNDTNNKHKEVLIKETDAKFVYKVFGEQAKIKEAVDTFYSYLELLPPSGRHRRHKDSETGRRAYQRQSSKESLTDIRLQFTSKNGITVSVRHDNITKESVDIICNAANSQLKHAGGVANAIVKAGGQSIQKESFDIIRDKGRDLVMSEVVYTHAGKLDCQFVFHVVGPRWDPGRERQIRKDLYNCCMNLLTMADKDMKLHSIAIPAIGTGIYGVPKNVCAQQMAYAVEDFIRHYFQGHLRDIRFIDIDDKTVDIFTKAFEKFRGQPGTLGKISSVDQVEDEMHANSGTPVRSYASVTMDNVIHQSSSPATGTRPKSHPGTAARVDSTATVVDKTNRKDSNSNNDKQCSICLDDMNDPKTLRCKHRFCKKCIKQSEKHQGKTCPVCKDVYGLITGNMPKGSMVHKFSKIHLPGYEAFGSIVITYDIPSGYQG</sequence>
<feature type="non-terminal residue" evidence="14">
    <location>
        <position position="636"/>
    </location>
</feature>
<evidence type="ECO:0000313" key="14">
    <source>
        <dbReference type="RefSeq" id="XP_006822399.1"/>
    </source>
</evidence>
<feature type="region of interest" description="Disordered" evidence="10">
    <location>
        <begin position="254"/>
        <end position="275"/>
    </location>
</feature>
<dbReference type="InterPro" id="IPR001841">
    <property type="entry name" value="Znf_RING"/>
</dbReference>
<evidence type="ECO:0000259" key="11">
    <source>
        <dbReference type="PROSITE" id="PS50089"/>
    </source>
</evidence>
<evidence type="ECO:0000259" key="12">
    <source>
        <dbReference type="PROSITE" id="PS51154"/>
    </source>
</evidence>
<feature type="region of interest" description="Disordered" evidence="10">
    <location>
        <begin position="509"/>
        <end position="551"/>
    </location>
</feature>
<dbReference type="InterPro" id="IPR013083">
    <property type="entry name" value="Znf_RING/FYVE/PHD"/>
</dbReference>
<dbReference type="SUPFAM" id="SSF57850">
    <property type="entry name" value="RING/U-box"/>
    <property type="match status" value="1"/>
</dbReference>
<dbReference type="Gene3D" id="3.30.390.130">
    <property type="match status" value="1"/>
</dbReference>
<dbReference type="SMART" id="SM00506">
    <property type="entry name" value="A1pp"/>
    <property type="match status" value="1"/>
</dbReference>
<dbReference type="InterPro" id="IPR017907">
    <property type="entry name" value="Znf_RING_CS"/>
</dbReference>
<dbReference type="InterPro" id="IPR043472">
    <property type="entry name" value="Macro_dom-like"/>
</dbReference>
<reference evidence="14" key="1">
    <citation type="submission" date="2025-08" db="UniProtKB">
        <authorList>
            <consortium name="RefSeq"/>
        </authorList>
    </citation>
    <scope>IDENTIFICATION</scope>
    <source>
        <tissue evidence="14">Testes</tissue>
    </source>
</reference>
<evidence type="ECO:0000313" key="13">
    <source>
        <dbReference type="Proteomes" id="UP000694865"/>
    </source>
</evidence>
<keyword evidence="9" id="KW-0963">Cytoplasm</keyword>
<evidence type="ECO:0000256" key="2">
    <source>
        <dbReference type="ARBA" id="ARBA00004906"/>
    </source>
</evidence>
<dbReference type="PANTHER" id="PTHR12622">
    <property type="entry name" value="DELTEX-RELATED"/>
    <property type="match status" value="1"/>
</dbReference>
<keyword evidence="5 9" id="KW-0479">Metal-binding</keyword>